<evidence type="ECO:0000313" key="1">
    <source>
        <dbReference type="EMBL" id="KAF7817017.1"/>
    </source>
</evidence>
<evidence type="ECO:0000313" key="2">
    <source>
        <dbReference type="Proteomes" id="UP000634136"/>
    </source>
</evidence>
<dbReference type="EMBL" id="JAAIUW010000009">
    <property type="protein sequence ID" value="KAF7817017.1"/>
    <property type="molecule type" value="Genomic_DNA"/>
</dbReference>
<dbReference type="Proteomes" id="UP000634136">
    <property type="component" value="Unassembled WGS sequence"/>
</dbReference>
<sequence length="119" mass="13158">MVKHNSELSSEGIAPKPKKLIGKMKVQVRKVKLGLEPPSGCSISSLKAPTIKMESVRRNFSSFQSTLSSGWQALRKIRFAPRIPANGSFARQSLAYVHASTRYIQQVHSPSSYEVVQGM</sequence>
<protein>
    <submittedName>
        <fullName evidence="1">Uncharacterized protein</fullName>
    </submittedName>
</protein>
<accession>A0A834T838</accession>
<organism evidence="1 2">
    <name type="scientific">Senna tora</name>
    <dbReference type="NCBI Taxonomy" id="362788"/>
    <lineage>
        <taxon>Eukaryota</taxon>
        <taxon>Viridiplantae</taxon>
        <taxon>Streptophyta</taxon>
        <taxon>Embryophyta</taxon>
        <taxon>Tracheophyta</taxon>
        <taxon>Spermatophyta</taxon>
        <taxon>Magnoliopsida</taxon>
        <taxon>eudicotyledons</taxon>
        <taxon>Gunneridae</taxon>
        <taxon>Pentapetalae</taxon>
        <taxon>rosids</taxon>
        <taxon>fabids</taxon>
        <taxon>Fabales</taxon>
        <taxon>Fabaceae</taxon>
        <taxon>Caesalpinioideae</taxon>
        <taxon>Cassia clade</taxon>
        <taxon>Senna</taxon>
    </lineage>
</organism>
<gene>
    <name evidence="1" type="ORF">G2W53_030986</name>
</gene>
<proteinExistence type="predicted"/>
<comment type="caution">
    <text evidence="1">The sequence shown here is derived from an EMBL/GenBank/DDBJ whole genome shotgun (WGS) entry which is preliminary data.</text>
</comment>
<dbReference type="OrthoDB" id="1439525at2759"/>
<dbReference type="AlphaFoldDB" id="A0A834T838"/>
<keyword evidence="2" id="KW-1185">Reference proteome</keyword>
<name>A0A834T838_9FABA</name>
<reference evidence="1" key="1">
    <citation type="submission" date="2020-09" db="EMBL/GenBank/DDBJ databases">
        <title>Genome-Enabled Discovery of Anthraquinone Biosynthesis in Senna tora.</title>
        <authorList>
            <person name="Kang S.-H."/>
            <person name="Pandey R.P."/>
            <person name="Lee C.-M."/>
            <person name="Sim J.-S."/>
            <person name="Jeong J.-T."/>
            <person name="Choi B.-S."/>
            <person name="Jung M."/>
            <person name="Ginzburg D."/>
            <person name="Zhao K."/>
            <person name="Won S.Y."/>
            <person name="Oh T.-J."/>
            <person name="Yu Y."/>
            <person name="Kim N.-H."/>
            <person name="Lee O.R."/>
            <person name="Lee T.-H."/>
            <person name="Bashyal P."/>
            <person name="Kim T.-S."/>
            <person name="Lee W.-H."/>
            <person name="Kawkins C."/>
            <person name="Kim C.-K."/>
            <person name="Kim J.S."/>
            <person name="Ahn B.O."/>
            <person name="Rhee S.Y."/>
            <person name="Sohng J.K."/>
        </authorList>
    </citation>
    <scope>NUCLEOTIDE SEQUENCE</scope>
    <source>
        <tissue evidence="1">Leaf</tissue>
    </source>
</reference>